<keyword evidence="3" id="KW-1185">Reference proteome</keyword>
<comment type="caution">
    <text evidence="2">The sequence shown here is derived from an EMBL/GenBank/DDBJ whole genome shotgun (WGS) entry which is preliminary data.</text>
</comment>
<evidence type="ECO:0000313" key="3">
    <source>
        <dbReference type="Proteomes" id="UP001151760"/>
    </source>
</evidence>
<sequence>MSKYGTTRRKRGFHHQLLKNTKPKTNKPRLPGRRVREIRKLDVPPTTKKLKQIHSHQAFEKEMVLGFNFISTIQAQNTWNVDTSVRKVSPSRKPIKEHTPKKDINLDGKNLGPSSGRG</sequence>
<name>A0ABQ5DSU5_9ASTR</name>
<proteinExistence type="predicted"/>
<evidence type="ECO:0000313" key="2">
    <source>
        <dbReference type="EMBL" id="GJT39894.1"/>
    </source>
</evidence>
<dbReference type="EMBL" id="BQNB010015425">
    <property type="protein sequence ID" value="GJT39894.1"/>
    <property type="molecule type" value="Genomic_DNA"/>
</dbReference>
<accession>A0ABQ5DSU5</accession>
<evidence type="ECO:0000256" key="1">
    <source>
        <dbReference type="SAM" id="MobiDB-lite"/>
    </source>
</evidence>
<organism evidence="2 3">
    <name type="scientific">Tanacetum coccineum</name>
    <dbReference type="NCBI Taxonomy" id="301880"/>
    <lineage>
        <taxon>Eukaryota</taxon>
        <taxon>Viridiplantae</taxon>
        <taxon>Streptophyta</taxon>
        <taxon>Embryophyta</taxon>
        <taxon>Tracheophyta</taxon>
        <taxon>Spermatophyta</taxon>
        <taxon>Magnoliopsida</taxon>
        <taxon>eudicotyledons</taxon>
        <taxon>Gunneridae</taxon>
        <taxon>Pentapetalae</taxon>
        <taxon>asterids</taxon>
        <taxon>campanulids</taxon>
        <taxon>Asterales</taxon>
        <taxon>Asteraceae</taxon>
        <taxon>Asteroideae</taxon>
        <taxon>Anthemideae</taxon>
        <taxon>Anthemidinae</taxon>
        <taxon>Tanacetum</taxon>
    </lineage>
</organism>
<reference evidence="2" key="1">
    <citation type="journal article" date="2022" name="Int. J. Mol. Sci.">
        <title>Draft Genome of Tanacetum Coccineum: Genomic Comparison of Closely Related Tanacetum-Family Plants.</title>
        <authorList>
            <person name="Yamashiro T."/>
            <person name="Shiraishi A."/>
            <person name="Nakayama K."/>
            <person name="Satake H."/>
        </authorList>
    </citation>
    <scope>NUCLEOTIDE SEQUENCE</scope>
</reference>
<gene>
    <name evidence="2" type="ORF">Tco_0939759</name>
</gene>
<feature type="region of interest" description="Disordered" evidence="1">
    <location>
        <begin position="85"/>
        <end position="118"/>
    </location>
</feature>
<feature type="region of interest" description="Disordered" evidence="1">
    <location>
        <begin position="1"/>
        <end position="30"/>
    </location>
</feature>
<protein>
    <submittedName>
        <fullName evidence="2">Uncharacterized protein</fullName>
    </submittedName>
</protein>
<dbReference type="Proteomes" id="UP001151760">
    <property type="component" value="Unassembled WGS sequence"/>
</dbReference>
<feature type="compositionally biased region" description="Basic and acidic residues" evidence="1">
    <location>
        <begin position="94"/>
        <end position="106"/>
    </location>
</feature>
<reference evidence="2" key="2">
    <citation type="submission" date="2022-01" db="EMBL/GenBank/DDBJ databases">
        <authorList>
            <person name="Yamashiro T."/>
            <person name="Shiraishi A."/>
            <person name="Satake H."/>
            <person name="Nakayama K."/>
        </authorList>
    </citation>
    <scope>NUCLEOTIDE SEQUENCE</scope>
</reference>